<evidence type="ECO:0000259" key="2">
    <source>
        <dbReference type="Pfam" id="PF01321"/>
    </source>
</evidence>
<gene>
    <name evidence="3" type="ORF">JonanDRAFT_0552</name>
</gene>
<name>H0UJU6_9BACT</name>
<evidence type="ECO:0000313" key="4">
    <source>
        <dbReference type="Proteomes" id="UP000003806"/>
    </source>
</evidence>
<evidence type="ECO:0000259" key="1">
    <source>
        <dbReference type="Pfam" id="PF00557"/>
    </source>
</evidence>
<dbReference type="AlphaFoldDB" id="H0UJU6"/>
<keyword evidence="4" id="KW-1185">Reference proteome</keyword>
<feature type="domain" description="Creatinase N-terminal" evidence="2">
    <location>
        <begin position="7"/>
        <end position="134"/>
    </location>
</feature>
<dbReference type="Gene3D" id="3.40.350.10">
    <property type="entry name" value="Creatinase/prolidase N-terminal domain"/>
    <property type="match status" value="1"/>
</dbReference>
<dbReference type="PANTHER" id="PTHR46112">
    <property type="entry name" value="AMINOPEPTIDASE"/>
    <property type="match status" value="1"/>
</dbReference>
<dbReference type="Pfam" id="PF01321">
    <property type="entry name" value="Creatinase_N"/>
    <property type="match status" value="1"/>
</dbReference>
<dbReference type="InterPro" id="IPR036005">
    <property type="entry name" value="Creatinase/aminopeptidase-like"/>
</dbReference>
<accession>H0UJU6</accession>
<evidence type="ECO:0000313" key="3">
    <source>
        <dbReference type="EMBL" id="EHM12955.1"/>
    </source>
</evidence>
<dbReference type="HOGENOM" id="CLU_017266_4_0_0"/>
<proteinExistence type="predicted"/>
<reference evidence="3 4" key="1">
    <citation type="submission" date="2011-11" db="EMBL/GenBank/DDBJ databases">
        <title>The Noncontiguous Finished genome of Jonquetella anthropi DSM 22815.</title>
        <authorList>
            <consortium name="US DOE Joint Genome Institute (JGI-PGF)"/>
            <person name="Lucas S."/>
            <person name="Copeland A."/>
            <person name="Lapidus A."/>
            <person name="Glavina del Rio T."/>
            <person name="Dalin E."/>
            <person name="Tice H."/>
            <person name="Bruce D."/>
            <person name="Goodwin L."/>
            <person name="Pitluck S."/>
            <person name="Peters L."/>
            <person name="Mikhailova N."/>
            <person name="Held B."/>
            <person name="Kyrpides N."/>
            <person name="Mavromatis K."/>
            <person name="Ivanova N."/>
            <person name="Markowitz V."/>
            <person name="Cheng J.-F."/>
            <person name="Hugenholtz P."/>
            <person name="Woyke T."/>
            <person name="Wu D."/>
            <person name="Gronow S."/>
            <person name="Wellnitz S."/>
            <person name="Brambilla E."/>
            <person name="Klenk H.-P."/>
            <person name="Eisen J.A."/>
        </authorList>
    </citation>
    <scope>NUCLEOTIDE SEQUENCE [LARGE SCALE GENOMIC DNA]</scope>
    <source>
        <strain evidence="3 4">DSM 22815</strain>
    </source>
</reference>
<dbReference type="Proteomes" id="UP000003806">
    <property type="component" value="Chromosome"/>
</dbReference>
<organism evidence="3 4">
    <name type="scientific">Jonquetella anthropi DSM 22815</name>
    <dbReference type="NCBI Taxonomy" id="885272"/>
    <lineage>
        <taxon>Bacteria</taxon>
        <taxon>Thermotogati</taxon>
        <taxon>Synergistota</taxon>
        <taxon>Synergistia</taxon>
        <taxon>Synergistales</taxon>
        <taxon>Dethiosulfovibrionaceae</taxon>
        <taxon>Jonquetella</taxon>
    </lineage>
</organism>
<dbReference type="EMBL" id="CM001376">
    <property type="protein sequence ID" value="EHM12955.1"/>
    <property type="molecule type" value="Genomic_DNA"/>
</dbReference>
<sequence length="368" mass="39942">MEHIWARIGELRRNLAERKLDALVLIDAEKLGWVNAFYYSGYQGTSATVVITHDRAILATDSRYTLQASETSPLELQTQKTGENHAVTVKRLVGELGLKRCGFDGAALSASTFIQLSELPVQWEDCSSMITAQRRHKDAGEIALIRRAADIAAGAYLAALKTVRPGMKEAELAKIIELEIAKLDGEGVWHDGGMIVASGVRSALPHGRASKKTMQLGEQVTVDYGSIYGAYQSDITRNFSLGPVADAEFLKIHDVLLEAHNTAAAALKPGVIGRDIDAIARNIIARAGYGQYFGHGLGHSFGLEIHENPRLSPAYGEELREGDVITVEPGIYIPGRGGLRLEDDYLITASGAERLSSALPQEFIHLSL</sequence>
<keyword evidence="3" id="KW-0645">Protease</keyword>
<keyword evidence="3" id="KW-0031">Aminopeptidase</keyword>
<dbReference type="Pfam" id="PF00557">
    <property type="entry name" value="Peptidase_M24"/>
    <property type="match status" value="1"/>
</dbReference>
<dbReference type="InterPro" id="IPR000587">
    <property type="entry name" value="Creatinase_N"/>
</dbReference>
<feature type="domain" description="Peptidase M24" evidence="1">
    <location>
        <begin position="144"/>
        <end position="349"/>
    </location>
</feature>
<dbReference type="PANTHER" id="PTHR46112:SF3">
    <property type="entry name" value="AMINOPEPTIDASE YPDF"/>
    <property type="match status" value="1"/>
</dbReference>
<protein>
    <submittedName>
        <fullName evidence="3">Xaa-Pro aminopeptidase</fullName>
    </submittedName>
</protein>
<dbReference type="SUPFAM" id="SSF55920">
    <property type="entry name" value="Creatinase/aminopeptidase"/>
    <property type="match status" value="1"/>
</dbReference>
<dbReference type="OrthoDB" id="9806388at2"/>
<dbReference type="RefSeq" id="WP_008522699.1">
    <property type="nucleotide sequence ID" value="NZ_CM001376.1"/>
</dbReference>
<dbReference type="Gene3D" id="3.90.230.10">
    <property type="entry name" value="Creatinase/methionine aminopeptidase superfamily"/>
    <property type="match status" value="1"/>
</dbReference>
<dbReference type="eggNOG" id="COG0006">
    <property type="taxonomic scope" value="Bacteria"/>
</dbReference>
<dbReference type="InterPro" id="IPR029149">
    <property type="entry name" value="Creatin/AminoP/Spt16_N"/>
</dbReference>
<keyword evidence="3" id="KW-0378">Hydrolase</keyword>
<dbReference type="InterPro" id="IPR050659">
    <property type="entry name" value="Peptidase_M24B"/>
</dbReference>
<dbReference type="InterPro" id="IPR000994">
    <property type="entry name" value="Pept_M24"/>
</dbReference>
<dbReference type="STRING" id="885272.JonanDRAFT_0552"/>
<dbReference type="SUPFAM" id="SSF53092">
    <property type="entry name" value="Creatinase/prolidase N-terminal domain"/>
    <property type="match status" value="1"/>
</dbReference>
<dbReference type="GO" id="GO:0004177">
    <property type="term" value="F:aminopeptidase activity"/>
    <property type="evidence" value="ECO:0007669"/>
    <property type="project" value="UniProtKB-KW"/>
</dbReference>